<name>A0A6A1V5Z0_9ROSI</name>
<reference evidence="2 3" key="1">
    <citation type="journal article" date="2019" name="Plant Biotechnol. J.">
        <title>The red bayberry genome and genetic basis of sex determination.</title>
        <authorList>
            <person name="Jia H.M."/>
            <person name="Jia H.J."/>
            <person name="Cai Q.L."/>
            <person name="Wang Y."/>
            <person name="Zhao H.B."/>
            <person name="Yang W.F."/>
            <person name="Wang G.Y."/>
            <person name="Li Y.H."/>
            <person name="Zhan D.L."/>
            <person name="Shen Y.T."/>
            <person name="Niu Q.F."/>
            <person name="Chang L."/>
            <person name="Qiu J."/>
            <person name="Zhao L."/>
            <person name="Xie H.B."/>
            <person name="Fu W.Y."/>
            <person name="Jin J."/>
            <person name="Li X.W."/>
            <person name="Jiao Y."/>
            <person name="Zhou C.C."/>
            <person name="Tu T."/>
            <person name="Chai C.Y."/>
            <person name="Gao J.L."/>
            <person name="Fan L.J."/>
            <person name="van de Weg E."/>
            <person name="Wang J.Y."/>
            <person name="Gao Z.S."/>
        </authorList>
    </citation>
    <scope>NUCLEOTIDE SEQUENCE [LARGE SCALE GENOMIC DNA]</scope>
    <source>
        <tissue evidence="2">Leaves</tissue>
    </source>
</reference>
<gene>
    <name evidence="2" type="ORF">CJ030_MR7G027348</name>
</gene>
<comment type="caution">
    <text evidence="2">The sequence shown here is derived from an EMBL/GenBank/DDBJ whole genome shotgun (WGS) entry which is preliminary data.</text>
</comment>
<dbReference type="Gene3D" id="3.20.70.20">
    <property type="match status" value="1"/>
</dbReference>
<accession>A0A6A1V5Z0</accession>
<evidence type="ECO:0000256" key="1">
    <source>
        <dbReference type="SAM" id="MobiDB-lite"/>
    </source>
</evidence>
<keyword evidence="3" id="KW-1185">Reference proteome</keyword>
<evidence type="ECO:0000313" key="3">
    <source>
        <dbReference type="Proteomes" id="UP000516437"/>
    </source>
</evidence>
<dbReference type="OrthoDB" id="1717477at2759"/>
<organism evidence="2 3">
    <name type="scientific">Morella rubra</name>
    <name type="common">Chinese bayberry</name>
    <dbReference type="NCBI Taxonomy" id="262757"/>
    <lineage>
        <taxon>Eukaryota</taxon>
        <taxon>Viridiplantae</taxon>
        <taxon>Streptophyta</taxon>
        <taxon>Embryophyta</taxon>
        <taxon>Tracheophyta</taxon>
        <taxon>Spermatophyta</taxon>
        <taxon>Magnoliopsida</taxon>
        <taxon>eudicotyledons</taxon>
        <taxon>Gunneridae</taxon>
        <taxon>Pentapetalae</taxon>
        <taxon>rosids</taxon>
        <taxon>fabids</taxon>
        <taxon>Fagales</taxon>
        <taxon>Myricaceae</taxon>
        <taxon>Morella</taxon>
    </lineage>
</organism>
<feature type="compositionally biased region" description="Basic and acidic residues" evidence="1">
    <location>
        <begin position="1"/>
        <end position="31"/>
    </location>
</feature>
<evidence type="ECO:0000313" key="2">
    <source>
        <dbReference type="EMBL" id="KAB1208239.1"/>
    </source>
</evidence>
<dbReference type="Proteomes" id="UP000516437">
    <property type="component" value="Chromosome 7"/>
</dbReference>
<sequence>MPWHEYVETERGRSQEILERREERARAKDVGTHASPTSFNAGTPRPQLRSSFLMCMKDDSIEDLRKANKDGGKKRKNGRELNFRWNTIWNTIYGYVI</sequence>
<proteinExistence type="predicted"/>
<dbReference type="EMBL" id="RXIC02000025">
    <property type="protein sequence ID" value="KAB1208239.1"/>
    <property type="molecule type" value="Genomic_DNA"/>
</dbReference>
<dbReference type="AlphaFoldDB" id="A0A6A1V5Z0"/>
<protein>
    <submittedName>
        <fullName evidence="2">Ribonucleoside-diphosphate reductase large subunit</fullName>
    </submittedName>
</protein>
<feature type="region of interest" description="Disordered" evidence="1">
    <location>
        <begin position="1"/>
        <end position="46"/>
    </location>
</feature>